<feature type="transmembrane region" description="Helical" evidence="2">
    <location>
        <begin position="254"/>
        <end position="277"/>
    </location>
</feature>
<dbReference type="Proteomes" id="UP001500751">
    <property type="component" value="Unassembled WGS sequence"/>
</dbReference>
<dbReference type="Gene3D" id="1.10.287.1490">
    <property type="match status" value="1"/>
</dbReference>
<feature type="transmembrane region" description="Helical" evidence="2">
    <location>
        <begin position="199"/>
        <end position="220"/>
    </location>
</feature>
<dbReference type="Gene3D" id="3.90.176.10">
    <property type="entry name" value="Toxin ADP-ribosyltransferase, Chain A, domain 1"/>
    <property type="match status" value="1"/>
</dbReference>
<evidence type="ECO:0000313" key="4">
    <source>
        <dbReference type="Proteomes" id="UP001500751"/>
    </source>
</evidence>
<dbReference type="SUPFAM" id="SSF56399">
    <property type="entry name" value="ADP-ribosylation"/>
    <property type="match status" value="1"/>
</dbReference>
<dbReference type="EMBL" id="BAAAQN010000007">
    <property type="protein sequence ID" value="GAA2021624.1"/>
    <property type="molecule type" value="Genomic_DNA"/>
</dbReference>
<accession>A0ABN2TUZ9</accession>
<sequence>MQKLGEEAELSARDVRGLAGDPAAMNWIGASGDAFRDSIGKFPGQLDKVATSHQLCATALVDFGNALDSYQSQADRALAQARPLHDQVQRIQNQLSAAHADLTSANKGVDAAHAAATVDPTSVSTAVRAQTNAQNTVSTLNSQMSGTSAQLEALKKLAASAESLRHTAEDTARTKINSATDAGIPPDSFWHKVGEIASVVWKGLVIVAGIVSLIGGIVLLVVGGPLWLIVAVVVAGVILLADKINEYVHGRAQWWEVALAVVACIPITKGLTTLTALGEAFRAGGFLGAGLHLAMAGFGAVKGLCTGMASLVKGGAGKLVRIFSDGSRGAEEASHIPHDPATWQFLDAAHANSAPRIPQDAATWEFLDQAWANSAAPVSDAVSGTASASDVVHVAAPASEEAGHVAAAVPEAAHVGASASDAGHVAGSASDAGHVAASASDAGHVTASASDAGHVAGSASDAGHVAAPASDAGHVTASASDAGHVAASASDAGHVAAPASDAGHVAAPATESAHAPTPATHASDPFGTVVADSGSAAADAADAAHAAAPAADAAHAHSADPFGTVSHTAPAADTAHAADAFQAQHAVDAAHPVDPFHTAFPADTAHVTAPFGDVAHAAPADAVHLPPGSDAAHEAALEGFANKYADFPEDLDFAKEVVANDPAYHGMDPREVAAARGYTGNSFYWQLNGALRDGDPALAARYADHVAAINGGLSKMTPYEGQVIRTMSYLSPEKAADIAAQYVPGSSVVEHAFTSASNVEGGIHPDSLIKMTIQSKTGVDVTAISHHESELEVLFKAGTEFDVLDKVQGPGGVWHIVLQEK</sequence>
<reference evidence="4" key="1">
    <citation type="journal article" date="2019" name="Int. J. Syst. Evol. Microbiol.">
        <title>The Global Catalogue of Microorganisms (GCM) 10K type strain sequencing project: providing services to taxonomists for standard genome sequencing and annotation.</title>
        <authorList>
            <consortium name="The Broad Institute Genomics Platform"/>
            <consortium name="The Broad Institute Genome Sequencing Center for Infectious Disease"/>
            <person name="Wu L."/>
            <person name="Ma J."/>
        </authorList>
    </citation>
    <scope>NUCLEOTIDE SEQUENCE [LARGE SCALE GENOMIC DNA]</scope>
    <source>
        <strain evidence="4">JCM 16014</strain>
    </source>
</reference>
<gene>
    <name evidence="3" type="ORF">GCM10009839_18430</name>
</gene>
<organism evidence="3 4">
    <name type="scientific">Catenulispora yoronensis</name>
    <dbReference type="NCBI Taxonomy" id="450799"/>
    <lineage>
        <taxon>Bacteria</taxon>
        <taxon>Bacillati</taxon>
        <taxon>Actinomycetota</taxon>
        <taxon>Actinomycetes</taxon>
        <taxon>Catenulisporales</taxon>
        <taxon>Catenulisporaceae</taxon>
        <taxon>Catenulispora</taxon>
    </lineage>
</organism>
<evidence type="ECO:0000256" key="2">
    <source>
        <dbReference type="SAM" id="Phobius"/>
    </source>
</evidence>
<name>A0ABN2TUZ9_9ACTN</name>
<comment type="caution">
    <text evidence="3">The sequence shown here is derived from an EMBL/GenBank/DDBJ whole genome shotgun (WGS) entry which is preliminary data.</text>
</comment>
<dbReference type="PROSITE" id="PS51996">
    <property type="entry name" value="TR_MART"/>
    <property type="match status" value="1"/>
</dbReference>
<keyword evidence="2" id="KW-0812">Transmembrane</keyword>
<evidence type="ECO:0000256" key="1">
    <source>
        <dbReference type="SAM" id="MobiDB-lite"/>
    </source>
</evidence>
<feature type="compositionally biased region" description="Low complexity" evidence="1">
    <location>
        <begin position="490"/>
        <end position="500"/>
    </location>
</feature>
<feature type="region of interest" description="Disordered" evidence="1">
    <location>
        <begin position="490"/>
        <end position="527"/>
    </location>
</feature>
<keyword evidence="2" id="KW-0472">Membrane</keyword>
<keyword evidence="4" id="KW-1185">Reference proteome</keyword>
<proteinExistence type="predicted"/>
<evidence type="ECO:0000313" key="3">
    <source>
        <dbReference type="EMBL" id="GAA2021624.1"/>
    </source>
</evidence>
<feature type="transmembrane region" description="Helical" evidence="2">
    <location>
        <begin position="226"/>
        <end position="242"/>
    </location>
</feature>
<protein>
    <recommendedName>
        <fullName evidence="5">NAD(+)--protein-arginine ADP-ribosyltransferase</fullName>
    </recommendedName>
</protein>
<keyword evidence="2" id="KW-1133">Transmembrane helix</keyword>
<evidence type="ECO:0008006" key="5">
    <source>
        <dbReference type="Google" id="ProtNLM"/>
    </source>
</evidence>